<dbReference type="InterPro" id="IPR016446">
    <property type="entry name" value="Flavin_OxRdtase_Frp"/>
</dbReference>
<dbReference type="PANTHER" id="PTHR43425">
    <property type="entry name" value="OXYGEN-INSENSITIVE NADPH NITROREDUCTASE"/>
    <property type="match status" value="1"/>
</dbReference>
<keyword evidence="8" id="KW-1185">Reference proteome</keyword>
<dbReference type="PIRSF" id="PIRSF005426">
    <property type="entry name" value="Frp"/>
    <property type="match status" value="1"/>
</dbReference>
<feature type="domain" description="Nitroreductase" evidence="6">
    <location>
        <begin position="46"/>
        <end position="199"/>
    </location>
</feature>
<reference evidence="8" key="1">
    <citation type="journal article" date="2019" name="Int. J. Syst. Evol. Microbiol.">
        <title>The Global Catalogue of Microorganisms (GCM) 10K type strain sequencing project: providing services to taxonomists for standard genome sequencing and annotation.</title>
        <authorList>
            <consortium name="The Broad Institute Genomics Platform"/>
            <consortium name="The Broad Institute Genome Sequencing Center for Infectious Disease"/>
            <person name="Wu L."/>
            <person name="Ma J."/>
        </authorList>
    </citation>
    <scope>NUCLEOTIDE SEQUENCE [LARGE SCALE GENOMIC DNA]</scope>
    <source>
        <strain evidence="8">CCM 7435</strain>
    </source>
</reference>
<evidence type="ECO:0000256" key="5">
    <source>
        <dbReference type="PIRNR" id="PIRNR005426"/>
    </source>
</evidence>
<name>A0ABW4YVQ2_9HYPH</name>
<sequence length="286" mass="30429">MNEITPAGRFRDAEAAPAALDKRYREPVASSPAALPWSETLSVLLGHRSVRAFSAEPLAEGTLEVLLAAAQSAPSSSNVQAWSLVSVEDPALRAKLAQIAGGQKHIETAGLFLVFVADLSRVQRLAEREGLTTEGLDYTESFLIASLDAAFAAQNALTAAESLGLGAVYIGALRNDAAAVAHLLKLPPRSYAVVGLAIGRPEPAVASDVKPRLPQPGILHRDVYSTAGEEDVLARADAHALAFRAEQGLDATPWTRLALQRLHAVASLKGRHILRRQLETLGFPFK</sequence>
<evidence type="ECO:0000256" key="1">
    <source>
        <dbReference type="ARBA" id="ARBA00008366"/>
    </source>
</evidence>
<protein>
    <submittedName>
        <fullName evidence="7">NADPH-dependent oxidoreductase</fullName>
    </submittedName>
</protein>
<evidence type="ECO:0000256" key="4">
    <source>
        <dbReference type="ARBA" id="ARBA00023002"/>
    </source>
</evidence>
<dbReference type="InterPro" id="IPR000415">
    <property type="entry name" value="Nitroreductase-like"/>
</dbReference>
<dbReference type="Proteomes" id="UP001597299">
    <property type="component" value="Unassembled WGS sequence"/>
</dbReference>
<evidence type="ECO:0000313" key="8">
    <source>
        <dbReference type="Proteomes" id="UP001597299"/>
    </source>
</evidence>
<evidence type="ECO:0000256" key="2">
    <source>
        <dbReference type="ARBA" id="ARBA00022630"/>
    </source>
</evidence>
<evidence type="ECO:0000259" key="6">
    <source>
        <dbReference type="Pfam" id="PF00881"/>
    </source>
</evidence>
<dbReference type="SUPFAM" id="SSF55469">
    <property type="entry name" value="FMN-dependent nitroreductase-like"/>
    <property type="match status" value="1"/>
</dbReference>
<organism evidence="7 8">
    <name type="scientific">Ancylobacter oerskovii</name>
    <dbReference type="NCBI Taxonomy" id="459519"/>
    <lineage>
        <taxon>Bacteria</taxon>
        <taxon>Pseudomonadati</taxon>
        <taxon>Pseudomonadota</taxon>
        <taxon>Alphaproteobacteria</taxon>
        <taxon>Hyphomicrobiales</taxon>
        <taxon>Xanthobacteraceae</taxon>
        <taxon>Ancylobacter</taxon>
    </lineage>
</organism>
<comment type="caution">
    <text evidence="7">The sequence shown here is derived from an EMBL/GenBank/DDBJ whole genome shotgun (WGS) entry which is preliminary data.</text>
</comment>
<evidence type="ECO:0000256" key="3">
    <source>
        <dbReference type="ARBA" id="ARBA00022643"/>
    </source>
</evidence>
<evidence type="ECO:0000313" key="7">
    <source>
        <dbReference type="EMBL" id="MFD2140390.1"/>
    </source>
</evidence>
<comment type="similarity">
    <text evidence="1 5">Belongs to the flavin oxidoreductase frp family.</text>
</comment>
<keyword evidence="5" id="KW-0521">NADP</keyword>
<dbReference type="Pfam" id="PF00881">
    <property type="entry name" value="Nitroreductase"/>
    <property type="match status" value="1"/>
</dbReference>
<accession>A0ABW4YVQ2</accession>
<gene>
    <name evidence="7" type="ORF">ACFSNC_08275</name>
</gene>
<proteinExistence type="inferred from homology"/>
<dbReference type="PANTHER" id="PTHR43425:SF2">
    <property type="entry name" value="OXYGEN-INSENSITIVE NADPH NITROREDUCTASE"/>
    <property type="match status" value="1"/>
</dbReference>
<keyword evidence="2 5" id="KW-0285">Flavoprotein</keyword>
<dbReference type="Gene3D" id="3.40.109.10">
    <property type="entry name" value="NADH Oxidase"/>
    <property type="match status" value="1"/>
</dbReference>
<keyword evidence="4 5" id="KW-0560">Oxidoreductase</keyword>
<dbReference type="RefSeq" id="WP_246548883.1">
    <property type="nucleotide sequence ID" value="NZ_JAHBGB010000031.1"/>
</dbReference>
<keyword evidence="3 5" id="KW-0288">FMN</keyword>
<dbReference type="CDD" id="cd02146">
    <property type="entry name" value="NfsA-like"/>
    <property type="match status" value="1"/>
</dbReference>
<dbReference type="EMBL" id="JBHUHD010000001">
    <property type="protein sequence ID" value="MFD2140390.1"/>
    <property type="molecule type" value="Genomic_DNA"/>
</dbReference>
<dbReference type="InterPro" id="IPR029479">
    <property type="entry name" value="Nitroreductase"/>
</dbReference>